<protein>
    <submittedName>
        <fullName evidence="1">9484_t:CDS:1</fullName>
    </submittedName>
</protein>
<evidence type="ECO:0000313" key="1">
    <source>
        <dbReference type="EMBL" id="CAG8761629.1"/>
    </source>
</evidence>
<evidence type="ECO:0000313" key="2">
    <source>
        <dbReference type="Proteomes" id="UP000789525"/>
    </source>
</evidence>
<sequence>MGPRLCQDEFLHSPKGQQVRERTRTSDELFFVLKGPPVYCDYPKIEFCESVPASSNKAMKIFAETLADPAREDKALELWELPVSEGKPLKRPLRDGLYRQVCQPPESAPWNKEDAVKAMLHPRVKVLILNTYGVDLDDALNDALNEALALATNLLGLAVQTASYFHWRKRLTGPLLRKLTHLSIQSITE</sequence>
<reference evidence="1" key="1">
    <citation type="submission" date="2021-06" db="EMBL/GenBank/DDBJ databases">
        <authorList>
            <person name="Kallberg Y."/>
            <person name="Tangrot J."/>
            <person name="Rosling A."/>
        </authorList>
    </citation>
    <scope>NUCLEOTIDE SEQUENCE</scope>
    <source>
        <strain evidence="1">CL356</strain>
    </source>
</reference>
<dbReference type="EMBL" id="CAJVPT010059235">
    <property type="protein sequence ID" value="CAG8761629.1"/>
    <property type="molecule type" value="Genomic_DNA"/>
</dbReference>
<gene>
    <name evidence="1" type="ORF">ACOLOM_LOCUS13229</name>
</gene>
<feature type="non-terminal residue" evidence="1">
    <location>
        <position position="189"/>
    </location>
</feature>
<proteinExistence type="predicted"/>
<comment type="caution">
    <text evidence="1">The sequence shown here is derived from an EMBL/GenBank/DDBJ whole genome shotgun (WGS) entry which is preliminary data.</text>
</comment>
<keyword evidence="2" id="KW-1185">Reference proteome</keyword>
<name>A0ACA9QTF8_9GLOM</name>
<accession>A0ACA9QTF8</accession>
<dbReference type="Proteomes" id="UP000789525">
    <property type="component" value="Unassembled WGS sequence"/>
</dbReference>
<organism evidence="1 2">
    <name type="scientific">Acaulospora colombiana</name>
    <dbReference type="NCBI Taxonomy" id="27376"/>
    <lineage>
        <taxon>Eukaryota</taxon>
        <taxon>Fungi</taxon>
        <taxon>Fungi incertae sedis</taxon>
        <taxon>Mucoromycota</taxon>
        <taxon>Glomeromycotina</taxon>
        <taxon>Glomeromycetes</taxon>
        <taxon>Diversisporales</taxon>
        <taxon>Acaulosporaceae</taxon>
        <taxon>Acaulospora</taxon>
    </lineage>
</organism>